<protein>
    <recommendedName>
        <fullName evidence="3">Cysteine-rich CWC family protein</fullName>
    </recommendedName>
</protein>
<dbReference type="InterPro" id="IPR032720">
    <property type="entry name" value="Cys_rich_CWC"/>
</dbReference>
<proteinExistence type="predicted"/>
<reference evidence="1 2" key="1">
    <citation type="journal article" date="2006" name="Genome Biol.">
        <title>Genomic analysis reveals that Pseudomonas aeruginosa virulence is combinatorial.</title>
        <authorList>
            <person name="Lee D.G."/>
            <person name="Urbach J.M."/>
            <person name="Wu G."/>
            <person name="Liberati N.T."/>
            <person name="Feinbaum R.L."/>
            <person name="Miyata S."/>
            <person name="Diggins L.T."/>
            <person name="He J."/>
            <person name="Saucier M."/>
            <person name="Deziel E."/>
            <person name="Friedman L."/>
            <person name="Li L."/>
            <person name="Grills G."/>
            <person name="Montgomery K."/>
            <person name="Kucherlapati R."/>
            <person name="Rahme L.G."/>
            <person name="Ausubel F.M."/>
        </authorList>
    </citation>
    <scope>NUCLEOTIDE SEQUENCE [LARGE SCALE GENOMIC DNA]</scope>
    <source>
        <strain evidence="1 2">UCBPP-PA14</strain>
    </source>
</reference>
<organism evidence="1 2">
    <name type="scientific">Pseudomonas aeruginosa (strain UCBPP-PA14)</name>
    <dbReference type="NCBI Taxonomy" id="208963"/>
    <lineage>
        <taxon>Bacteria</taxon>
        <taxon>Pseudomonadati</taxon>
        <taxon>Pseudomonadota</taxon>
        <taxon>Gammaproteobacteria</taxon>
        <taxon>Pseudomonadales</taxon>
        <taxon>Pseudomonadaceae</taxon>
        <taxon>Pseudomonas</taxon>
    </lineage>
</organism>
<gene>
    <name evidence="1" type="ordered locus">PA14_54790</name>
</gene>
<dbReference type="EMBL" id="CP000438">
    <property type="protein sequence ID" value="ABJ09883.1"/>
    <property type="molecule type" value="Genomic_DNA"/>
</dbReference>
<name>A0A0H2Z5V7_PSEAB</name>
<accession>A0A0H2Z5V7</accession>
<dbReference type="KEGG" id="pau:PA14_54790"/>
<dbReference type="HOGENOM" id="CLU_141656_1_0_6"/>
<dbReference type="Pfam" id="PF14375">
    <property type="entry name" value="Cys_rich_CWC"/>
    <property type="match status" value="1"/>
</dbReference>
<evidence type="ECO:0000313" key="1">
    <source>
        <dbReference type="EMBL" id="ABJ09883.1"/>
    </source>
</evidence>
<sequence>MLASARRALHPGHPPAIHRAMNSEIDPGRCPLCQQSNRCTLADPASAAQACWCFTTEIDAAALERIPAELRRRACLCPRCAQLLPPDADD</sequence>
<dbReference type="Proteomes" id="UP000000653">
    <property type="component" value="Chromosome"/>
</dbReference>
<dbReference type="AlphaFoldDB" id="A0A0H2Z5V7"/>
<evidence type="ECO:0000313" key="2">
    <source>
        <dbReference type="Proteomes" id="UP000000653"/>
    </source>
</evidence>
<evidence type="ECO:0008006" key="3">
    <source>
        <dbReference type="Google" id="ProtNLM"/>
    </source>
</evidence>